<protein>
    <submittedName>
        <fullName evidence="2">Uncharacterized protein</fullName>
    </submittedName>
</protein>
<dbReference type="Proteomes" id="UP001482620">
    <property type="component" value="Unassembled WGS sequence"/>
</dbReference>
<feature type="compositionally biased region" description="Polar residues" evidence="1">
    <location>
        <begin position="21"/>
        <end position="32"/>
    </location>
</feature>
<evidence type="ECO:0000313" key="2">
    <source>
        <dbReference type="EMBL" id="MEQ2239608.1"/>
    </source>
</evidence>
<accession>A0ABV0U638</accession>
<keyword evidence="3" id="KW-1185">Reference proteome</keyword>
<comment type="caution">
    <text evidence="2">The sequence shown here is derived from an EMBL/GenBank/DDBJ whole genome shotgun (WGS) entry which is preliminary data.</text>
</comment>
<reference evidence="2 3" key="1">
    <citation type="submission" date="2021-06" db="EMBL/GenBank/DDBJ databases">
        <authorList>
            <person name="Palmer J.M."/>
        </authorList>
    </citation>
    <scope>NUCLEOTIDE SEQUENCE [LARGE SCALE GENOMIC DNA]</scope>
    <source>
        <strain evidence="3">if_2019</strain>
        <tissue evidence="2">Muscle</tissue>
    </source>
</reference>
<feature type="region of interest" description="Disordered" evidence="1">
    <location>
        <begin position="1"/>
        <end position="54"/>
    </location>
</feature>
<gene>
    <name evidence="2" type="ORF">ILYODFUR_006113</name>
</gene>
<evidence type="ECO:0000313" key="3">
    <source>
        <dbReference type="Proteomes" id="UP001482620"/>
    </source>
</evidence>
<feature type="compositionally biased region" description="Polar residues" evidence="1">
    <location>
        <begin position="1"/>
        <end position="11"/>
    </location>
</feature>
<dbReference type="EMBL" id="JAHRIQ010058297">
    <property type="protein sequence ID" value="MEQ2239608.1"/>
    <property type="molecule type" value="Genomic_DNA"/>
</dbReference>
<name>A0ABV0U638_9TELE</name>
<evidence type="ECO:0000256" key="1">
    <source>
        <dbReference type="SAM" id="MobiDB-lite"/>
    </source>
</evidence>
<organism evidence="2 3">
    <name type="scientific">Ilyodon furcidens</name>
    <name type="common">goldbreast splitfin</name>
    <dbReference type="NCBI Taxonomy" id="33524"/>
    <lineage>
        <taxon>Eukaryota</taxon>
        <taxon>Metazoa</taxon>
        <taxon>Chordata</taxon>
        <taxon>Craniata</taxon>
        <taxon>Vertebrata</taxon>
        <taxon>Euteleostomi</taxon>
        <taxon>Actinopterygii</taxon>
        <taxon>Neopterygii</taxon>
        <taxon>Teleostei</taxon>
        <taxon>Neoteleostei</taxon>
        <taxon>Acanthomorphata</taxon>
        <taxon>Ovalentaria</taxon>
        <taxon>Atherinomorphae</taxon>
        <taxon>Cyprinodontiformes</taxon>
        <taxon>Goodeidae</taxon>
        <taxon>Ilyodon</taxon>
    </lineage>
</organism>
<sequence length="70" mass="7470">MPKTTKPSAPTMSPVWKPQSLDATGNYGSNKLSEPGNAGRSLPRERGVETMATTPVVIGEGINLEDMELK</sequence>
<proteinExistence type="predicted"/>